<dbReference type="AlphaFoldDB" id="A0A9P6JMD3"/>
<name>A0A9P6JMD3_9AGAR</name>
<evidence type="ECO:0000313" key="4">
    <source>
        <dbReference type="Proteomes" id="UP000807306"/>
    </source>
</evidence>
<protein>
    <recommendedName>
        <fullName evidence="2">AAA+ ATPase domain-containing protein</fullName>
    </recommendedName>
</protein>
<dbReference type="EMBL" id="MU157874">
    <property type="protein sequence ID" value="KAF9526187.1"/>
    <property type="molecule type" value="Genomic_DNA"/>
</dbReference>
<dbReference type="PANTHER" id="PTHR10039:SF14">
    <property type="entry name" value="NACHT DOMAIN-CONTAINING PROTEIN"/>
    <property type="match status" value="1"/>
</dbReference>
<reference evidence="3" key="1">
    <citation type="submission" date="2020-11" db="EMBL/GenBank/DDBJ databases">
        <authorList>
            <consortium name="DOE Joint Genome Institute"/>
            <person name="Ahrendt S."/>
            <person name="Riley R."/>
            <person name="Andreopoulos W."/>
            <person name="Labutti K."/>
            <person name="Pangilinan J."/>
            <person name="Ruiz-Duenas F.J."/>
            <person name="Barrasa J.M."/>
            <person name="Sanchez-Garcia M."/>
            <person name="Camarero S."/>
            <person name="Miyauchi S."/>
            <person name="Serrano A."/>
            <person name="Linde D."/>
            <person name="Babiker R."/>
            <person name="Drula E."/>
            <person name="Ayuso-Fernandez I."/>
            <person name="Pacheco R."/>
            <person name="Padilla G."/>
            <person name="Ferreira P."/>
            <person name="Barriuso J."/>
            <person name="Kellner H."/>
            <person name="Castanera R."/>
            <person name="Alfaro M."/>
            <person name="Ramirez L."/>
            <person name="Pisabarro A.G."/>
            <person name="Kuo A."/>
            <person name="Tritt A."/>
            <person name="Lipzen A."/>
            <person name="He G."/>
            <person name="Yan M."/>
            <person name="Ng V."/>
            <person name="Cullen D."/>
            <person name="Martin F."/>
            <person name="Rosso M.-N."/>
            <person name="Henrissat B."/>
            <person name="Hibbett D."/>
            <person name="Martinez A.T."/>
            <person name="Grigoriev I.V."/>
        </authorList>
    </citation>
    <scope>NUCLEOTIDE SEQUENCE</scope>
    <source>
        <strain evidence="3">CBS 506.95</strain>
    </source>
</reference>
<dbReference type="InterPro" id="IPR003593">
    <property type="entry name" value="AAA+_ATPase"/>
</dbReference>
<evidence type="ECO:0000256" key="1">
    <source>
        <dbReference type="ARBA" id="ARBA00022737"/>
    </source>
</evidence>
<organism evidence="3 4">
    <name type="scientific">Crepidotus variabilis</name>
    <dbReference type="NCBI Taxonomy" id="179855"/>
    <lineage>
        <taxon>Eukaryota</taxon>
        <taxon>Fungi</taxon>
        <taxon>Dikarya</taxon>
        <taxon>Basidiomycota</taxon>
        <taxon>Agaricomycotina</taxon>
        <taxon>Agaricomycetes</taxon>
        <taxon>Agaricomycetidae</taxon>
        <taxon>Agaricales</taxon>
        <taxon>Agaricineae</taxon>
        <taxon>Crepidotaceae</taxon>
        <taxon>Crepidotus</taxon>
    </lineage>
</organism>
<gene>
    <name evidence="3" type="ORF">CPB83DRAFT_495357</name>
</gene>
<dbReference type="OrthoDB" id="5106486at2759"/>
<feature type="domain" description="AAA+ ATPase" evidence="2">
    <location>
        <begin position="83"/>
        <end position="278"/>
    </location>
</feature>
<dbReference type="PANTHER" id="PTHR10039">
    <property type="entry name" value="AMELOGENIN"/>
    <property type="match status" value="1"/>
</dbReference>
<dbReference type="SMART" id="SM00382">
    <property type="entry name" value="AAA"/>
    <property type="match status" value="1"/>
</dbReference>
<proteinExistence type="predicted"/>
<keyword evidence="1" id="KW-0677">Repeat</keyword>
<dbReference type="InterPro" id="IPR056884">
    <property type="entry name" value="NPHP3-like_N"/>
</dbReference>
<dbReference type="SUPFAM" id="SSF52540">
    <property type="entry name" value="P-loop containing nucleoside triphosphate hydrolases"/>
    <property type="match status" value="1"/>
</dbReference>
<comment type="caution">
    <text evidence="3">The sequence shown here is derived from an EMBL/GenBank/DDBJ whole genome shotgun (WGS) entry which is preliminary data.</text>
</comment>
<dbReference type="Proteomes" id="UP000807306">
    <property type="component" value="Unassembled WGS sequence"/>
</dbReference>
<evidence type="ECO:0000313" key="3">
    <source>
        <dbReference type="EMBL" id="KAF9526187.1"/>
    </source>
</evidence>
<dbReference type="InterPro" id="IPR027417">
    <property type="entry name" value="P-loop_NTPase"/>
</dbReference>
<accession>A0A9P6JMD3</accession>
<dbReference type="Pfam" id="PF24883">
    <property type="entry name" value="NPHP3_N"/>
    <property type="match status" value="1"/>
</dbReference>
<evidence type="ECO:0000259" key="2">
    <source>
        <dbReference type="SMART" id="SM00382"/>
    </source>
</evidence>
<keyword evidence="4" id="KW-1185">Reference proteome</keyword>
<dbReference type="Gene3D" id="3.40.50.300">
    <property type="entry name" value="P-loop containing nucleotide triphosphate hydrolases"/>
    <property type="match status" value="1"/>
</dbReference>
<sequence length="461" mass="51933">MNLHTGVLTNANHVSIKDTNFNVNNTWSQPDHGSPEQARLFEHSASGALLNSNERFNPPRCAPGTRLAPISTVTNWIHGGGQTSSVMMLTGSVGSGKTAIAQTIAEKIKEEGLLLACHFFARTSDHDHRNDGDRLAPNLVSQMMNTIPETRQYVELGIKQNSMIFSQHPEGVFEDLFIRPLLLAVDPDFEKSQRFSLMKTIEKFLGLRGPSINVNLKRLVLIDALDECLGQDMQIHLLRMIAKAVPKLPVPIRFLIACRPESHIRSIFNQEFGHVPLDRLNLDDDRNATRKDLELYYKDRFAVIHREHPSIKRRQRYASWPTPAQVRILVERSSTQFIFADTVMNYISHPRSHPYKRLAVILNVSGAYIPQPDKPYLPLDIIYAHMLLQINDADIESVRRILEVVYLSELPEFLGSGVQPSPLFIEALFGLDDGDVPRLLDPLVSILVLPELPTGRIDLGS</sequence>